<dbReference type="InterPro" id="IPR020449">
    <property type="entry name" value="Tscrpt_reg_AraC-type_HTH"/>
</dbReference>
<evidence type="ECO:0000259" key="5">
    <source>
        <dbReference type="PROSITE" id="PS01124"/>
    </source>
</evidence>
<evidence type="ECO:0000256" key="4">
    <source>
        <dbReference type="SAM" id="MobiDB-lite"/>
    </source>
</evidence>
<dbReference type="PROSITE" id="PS01124">
    <property type="entry name" value="HTH_ARAC_FAMILY_2"/>
    <property type="match status" value="1"/>
</dbReference>
<sequence>MENTPIKNSSEKKNKSGNQGVWWHKENIGPIRNMPFIKHFGSMKFSKVNVDDNMKPHLNDGIEIHFVHSGKYNWVIDDNHIQLLPDNLSITAPWQLNGSPEGKMDIGQINWLVIKPEEFSIDTPLNLGSWTKLPKSFQESLGNLLADETNLVIEKAKTFKKYFIELEKELSNEEDGYEIIVGNLIENLLIEIHRQLAFRKQRIDEEDNFIDNLSQMILDDINKKWIIDDLAYKFGMGKTKFTYEVKKLTGYPPNSFIINLKIEKAIDLITNHKKMNMSDIAFACGFSSLQHFTSTFSQRIGVSPSKYKK</sequence>
<dbReference type="PANTHER" id="PTHR43280">
    <property type="entry name" value="ARAC-FAMILY TRANSCRIPTIONAL REGULATOR"/>
    <property type="match status" value="1"/>
</dbReference>
<proteinExistence type="predicted"/>
<organism evidence="6 7">
    <name type="scientific">Wenyingzhuangia gilva</name>
    <dbReference type="NCBI Taxonomy" id="3057677"/>
    <lineage>
        <taxon>Bacteria</taxon>
        <taxon>Pseudomonadati</taxon>
        <taxon>Bacteroidota</taxon>
        <taxon>Flavobacteriia</taxon>
        <taxon>Flavobacteriales</taxon>
        <taxon>Flavobacteriaceae</taxon>
        <taxon>Wenyingzhuangia</taxon>
    </lineage>
</organism>
<dbReference type="Gene3D" id="1.10.10.60">
    <property type="entry name" value="Homeodomain-like"/>
    <property type="match status" value="1"/>
</dbReference>
<name>A0ABT8VTJ0_9FLAO</name>
<accession>A0ABT8VTJ0</accession>
<dbReference type="SMART" id="SM00342">
    <property type="entry name" value="HTH_ARAC"/>
    <property type="match status" value="1"/>
</dbReference>
<keyword evidence="7" id="KW-1185">Reference proteome</keyword>
<comment type="caution">
    <text evidence="6">The sequence shown here is derived from an EMBL/GenBank/DDBJ whole genome shotgun (WGS) entry which is preliminary data.</text>
</comment>
<gene>
    <name evidence="6" type="ORF">QVZ41_10545</name>
</gene>
<evidence type="ECO:0000256" key="1">
    <source>
        <dbReference type="ARBA" id="ARBA00023015"/>
    </source>
</evidence>
<dbReference type="EMBL" id="JAUMIT010000005">
    <property type="protein sequence ID" value="MDO3695277.1"/>
    <property type="molecule type" value="Genomic_DNA"/>
</dbReference>
<evidence type="ECO:0000256" key="3">
    <source>
        <dbReference type="ARBA" id="ARBA00023163"/>
    </source>
</evidence>
<dbReference type="InterPro" id="IPR009057">
    <property type="entry name" value="Homeodomain-like_sf"/>
</dbReference>
<protein>
    <submittedName>
        <fullName evidence="6">Helix-turn-helix transcriptional regulator</fullName>
    </submittedName>
</protein>
<reference evidence="6" key="1">
    <citation type="submission" date="2023-07" db="EMBL/GenBank/DDBJ databases">
        <title>Wenyingzhuangia sp. chi5 genome sequencing and assembly.</title>
        <authorList>
            <person name="Park S."/>
        </authorList>
    </citation>
    <scope>NUCLEOTIDE SEQUENCE</scope>
    <source>
        <strain evidence="6">Chi5</strain>
    </source>
</reference>
<dbReference type="InterPro" id="IPR018060">
    <property type="entry name" value="HTH_AraC"/>
</dbReference>
<feature type="region of interest" description="Disordered" evidence="4">
    <location>
        <begin position="1"/>
        <end position="21"/>
    </location>
</feature>
<feature type="domain" description="HTH araC/xylS-type" evidence="5">
    <location>
        <begin position="211"/>
        <end position="309"/>
    </location>
</feature>
<keyword evidence="3" id="KW-0804">Transcription</keyword>
<dbReference type="PANTHER" id="PTHR43280:SF2">
    <property type="entry name" value="HTH-TYPE TRANSCRIPTIONAL REGULATOR EXSA"/>
    <property type="match status" value="1"/>
</dbReference>
<dbReference type="Proteomes" id="UP001168642">
    <property type="component" value="Unassembled WGS sequence"/>
</dbReference>
<evidence type="ECO:0000313" key="7">
    <source>
        <dbReference type="Proteomes" id="UP001168642"/>
    </source>
</evidence>
<keyword evidence="1" id="KW-0805">Transcription regulation</keyword>
<evidence type="ECO:0000313" key="6">
    <source>
        <dbReference type="EMBL" id="MDO3695277.1"/>
    </source>
</evidence>
<dbReference type="PRINTS" id="PR00032">
    <property type="entry name" value="HTHARAC"/>
</dbReference>
<dbReference type="RefSeq" id="WP_302884537.1">
    <property type="nucleotide sequence ID" value="NZ_JAUMIT010000005.1"/>
</dbReference>
<dbReference type="Pfam" id="PF12833">
    <property type="entry name" value="HTH_18"/>
    <property type="match status" value="1"/>
</dbReference>
<dbReference type="SUPFAM" id="SSF46689">
    <property type="entry name" value="Homeodomain-like"/>
    <property type="match status" value="1"/>
</dbReference>
<keyword evidence="2" id="KW-0238">DNA-binding</keyword>
<dbReference type="PROSITE" id="PS00041">
    <property type="entry name" value="HTH_ARAC_FAMILY_1"/>
    <property type="match status" value="1"/>
</dbReference>
<evidence type="ECO:0000256" key="2">
    <source>
        <dbReference type="ARBA" id="ARBA00023125"/>
    </source>
</evidence>
<dbReference type="InterPro" id="IPR018062">
    <property type="entry name" value="HTH_AraC-typ_CS"/>
</dbReference>